<keyword evidence="2" id="KW-0119">Carbohydrate metabolism</keyword>
<keyword evidence="1" id="KW-0624">Polysaccharide degradation</keyword>
<dbReference type="EMBL" id="JAEMHM010000004">
    <property type="protein sequence ID" value="MBJ6724249.1"/>
    <property type="molecule type" value="Genomic_DNA"/>
</dbReference>
<proteinExistence type="predicted"/>
<evidence type="ECO:0000259" key="3">
    <source>
        <dbReference type="Pfam" id="PF24793"/>
    </source>
</evidence>
<organism evidence="4 5">
    <name type="scientific">Geomesophilobacter sediminis</name>
    <dbReference type="NCBI Taxonomy" id="2798584"/>
    <lineage>
        <taxon>Bacteria</taxon>
        <taxon>Pseudomonadati</taxon>
        <taxon>Thermodesulfobacteriota</taxon>
        <taxon>Desulfuromonadia</taxon>
        <taxon>Geobacterales</taxon>
        <taxon>Geobacteraceae</taxon>
        <taxon>Geomesophilobacter</taxon>
    </lineage>
</organism>
<keyword evidence="1" id="KW-0858">Xylan degradation</keyword>
<sequence length="551" mass="63907">MSKRKLRIGLLMNGPVVHAWIYRVLERLAASGGAEIALVIYKESPPPRGLRELWVRRRRGVYFLFDLLDRRLFRRPDSAFARVDASELLAGVPVLTVRPRQQGYLEEIEEAELEKIRGGDLDILIRFGFQVLAGGILGAARYGVWSHHHGDNRSYRGGPPGFWEVVRGTPVTGSILQLLNEELDGGQILCRSWSLTDWLSPTRNREHLFWSSSSFLPRQIERLHRMGAEAFFASVAGKNPPFSFYDRPMYRVPANLEALGLVVRHGVRVAARSLRKCLYRDQWWLMFALSEQIPTSLRRYRAIAPPKDRFWADPHLVYRQGKYYIFVEELVYRNRRAHISVLEMDEAGNYTAAVPVLERPYHLSYPFVFEWEGTWYMVPESSGNGTVELYECVEFPHRWRFRMNLMQGVRAVDATLHYADGRWWLFAALAEHPRSSIHTELCLFSSPELFTDRWTPHPENPIVSDARNARPAGRIFAQDGRLYRPAQNCSGRYGRGFNLNEITLLTQTEYREERVVSVEPNWRPGMTATHTLSREHRLCVIDALMSRRKFF</sequence>
<dbReference type="RefSeq" id="WP_199383085.1">
    <property type="nucleotide sequence ID" value="NZ_JAEMHM010000004.1"/>
</dbReference>
<dbReference type="PANTHER" id="PTHR43772">
    <property type="entry name" value="ENDO-1,4-BETA-XYLANASE"/>
    <property type="match status" value="1"/>
</dbReference>
<dbReference type="SUPFAM" id="SSF75005">
    <property type="entry name" value="Arabinanase/levansucrase/invertase"/>
    <property type="match status" value="1"/>
</dbReference>
<dbReference type="Gene3D" id="3.40.50.170">
    <property type="entry name" value="Formyl transferase, N-terminal domain"/>
    <property type="match status" value="1"/>
</dbReference>
<reference evidence="4" key="1">
    <citation type="submission" date="2020-12" db="EMBL/GenBank/DDBJ databases">
        <title>Geomonas sp. Red875, isolated from river sediment.</title>
        <authorList>
            <person name="Xu Z."/>
            <person name="Zhang Z."/>
            <person name="Masuda Y."/>
            <person name="Itoh H."/>
            <person name="Senoo K."/>
        </authorList>
    </citation>
    <scope>NUCLEOTIDE SEQUENCE</scope>
    <source>
        <strain evidence="4">Red875</strain>
    </source>
</reference>
<feature type="domain" description="Glucosamine inositolphosphorylceramide transferase 1 N-terminal" evidence="3">
    <location>
        <begin position="309"/>
        <end position="528"/>
    </location>
</feature>
<protein>
    <recommendedName>
        <fullName evidence="3">Glucosamine inositolphosphorylceramide transferase 1 N-terminal domain-containing protein</fullName>
    </recommendedName>
</protein>
<evidence type="ECO:0000256" key="2">
    <source>
        <dbReference type="ARBA" id="ARBA00023277"/>
    </source>
</evidence>
<evidence type="ECO:0000313" key="4">
    <source>
        <dbReference type="EMBL" id="MBJ6724249.1"/>
    </source>
</evidence>
<keyword evidence="5" id="KW-1185">Reference proteome</keyword>
<dbReference type="AlphaFoldDB" id="A0A8J7IPG2"/>
<dbReference type="SUPFAM" id="SSF53328">
    <property type="entry name" value="Formyltransferase"/>
    <property type="match status" value="1"/>
</dbReference>
<evidence type="ECO:0000256" key="1">
    <source>
        <dbReference type="ARBA" id="ARBA00022651"/>
    </source>
</evidence>
<dbReference type="PANTHER" id="PTHR43772:SF2">
    <property type="entry name" value="PUTATIVE (AFU_ORTHOLOGUE AFUA_2G04480)-RELATED"/>
    <property type="match status" value="1"/>
</dbReference>
<evidence type="ECO:0000313" key="5">
    <source>
        <dbReference type="Proteomes" id="UP000636888"/>
    </source>
</evidence>
<dbReference type="InterPro" id="IPR036477">
    <property type="entry name" value="Formyl_transf_N_sf"/>
</dbReference>
<comment type="caution">
    <text evidence="4">The sequence shown here is derived from an EMBL/GenBank/DDBJ whole genome shotgun (WGS) entry which is preliminary data.</text>
</comment>
<dbReference type="Pfam" id="PF24793">
    <property type="entry name" value="GINT1_N"/>
    <property type="match status" value="1"/>
</dbReference>
<dbReference type="InterPro" id="IPR056442">
    <property type="entry name" value="GINT1_N"/>
</dbReference>
<dbReference type="InterPro" id="IPR023296">
    <property type="entry name" value="Glyco_hydro_beta-prop_sf"/>
</dbReference>
<dbReference type="GO" id="GO:0045493">
    <property type="term" value="P:xylan catabolic process"/>
    <property type="evidence" value="ECO:0007669"/>
    <property type="project" value="UniProtKB-KW"/>
</dbReference>
<dbReference type="InterPro" id="IPR052176">
    <property type="entry name" value="Glycosyl_Hydrlase_43_Enz"/>
</dbReference>
<gene>
    <name evidence="4" type="ORF">JFN93_05990</name>
</gene>
<dbReference type="Gene3D" id="2.115.10.20">
    <property type="entry name" value="Glycosyl hydrolase domain, family 43"/>
    <property type="match status" value="1"/>
</dbReference>
<name>A0A8J7IPG2_9BACT</name>
<dbReference type="Proteomes" id="UP000636888">
    <property type="component" value="Unassembled WGS sequence"/>
</dbReference>
<accession>A0A8J7IPG2</accession>